<protein>
    <submittedName>
        <fullName evidence="1">Carbonic anhydrase</fullName>
    </submittedName>
</protein>
<proteinExistence type="predicted"/>
<dbReference type="Proteomes" id="UP000423396">
    <property type="component" value="Chromosome"/>
</dbReference>
<dbReference type="GO" id="GO:0004089">
    <property type="term" value="F:carbonate dehydratase activity"/>
    <property type="evidence" value="ECO:0007669"/>
    <property type="project" value="InterPro"/>
</dbReference>
<evidence type="ECO:0000313" key="2">
    <source>
        <dbReference type="Proteomes" id="UP000423396"/>
    </source>
</evidence>
<dbReference type="GO" id="GO:0008270">
    <property type="term" value="F:zinc ion binding"/>
    <property type="evidence" value="ECO:0007669"/>
    <property type="project" value="InterPro"/>
</dbReference>
<dbReference type="GeneID" id="42798173"/>
<sequence length="189" mass="21933">MKRVIISCMDYRLTDEILKRADKDTLIFRNAGANVKEFLQRLKEIKPDEILYLPRTDCAAMRIVFNVIRKGENISKNVKEKLVDVFSGQKFETLDELEQLNAKINEEMLKKEVTKNVKTELIDVKKIQWPQQKTEVYFYSITARPTDKIGAYILQSTSIDDVKADLEIAKDKLGFKEIYDCSSGDCKRI</sequence>
<reference evidence="1 2" key="1">
    <citation type="submission" date="2019-10" db="EMBL/GenBank/DDBJ databases">
        <title>Genome Sequences from Six Type Strain Members of the Archaeal Family Sulfolobaceae: Acidianus ambivalens, Acidianus infernus, Metallosphaera prunae, Stygiolobus azoricus, Sulfolobus metallicus, and Sulfurisphaera ohwakuensis.</title>
        <authorList>
            <person name="Counts J.A."/>
            <person name="Kelly R.M."/>
        </authorList>
    </citation>
    <scope>NUCLEOTIDE SEQUENCE [LARGE SCALE GENOMIC DNA]</scope>
    <source>
        <strain evidence="1 2">FC6</strain>
    </source>
</reference>
<evidence type="ECO:0000313" key="1">
    <source>
        <dbReference type="EMBL" id="QGR19189.1"/>
    </source>
</evidence>
<dbReference type="RefSeq" id="WP_156005716.1">
    <property type="nucleotide sequence ID" value="NZ_CP045483.1"/>
</dbReference>
<dbReference type="Gene3D" id="3.40.1050.10">
    <property type="entry name" value="Carbonic anhydrase"/>
    <property type="match status" value="1"/>
</dbReference>
<dbReference type="OrthoDB" id="24878at2157"/>
<organism evidence="1 2">
    <name type="scientific">Stygiolobus azoricus</name>
    <dbReference type="NCBI Taxonomy" id="41675"/>
    <lineage>
        <taxon>Archaea</taxon>
        <taxon>Thermoproteota</taxon>
        <taxon>Thermoprotei</taxon>
        <taxon>Sulfolobales</taxon>
        <taxon>Sulfolobaceae</taxon>
        <taxon>Stygiolobus</taxon>
    </lineage>
</organism>
<dbReference type="AlphaFoldDB" id="A0A650CMY1"/>
<keyword evidence="2" id="KW-1185">Reference proteome</keyword>
<dbReference type="EMBL" id="CP045483">
    <property type="protein sequence ID" value="QGR19189.1"/>
    <property type="molecule type" value="Genomic_DNA"/>
</dbReference>
<dbReference type="InterPro" id="IPR036874">
    <property type="entry name" value="Carbonic_anhydrase_sf"/>
</dbReference>
<name>A0A650CMY1_9CREN</name>
<gene>
    <name evidence="1" type="ORF">D1868_03830</name>
</gene>
<dbReference type="KEGG" id="sazo:D1868_03830"/>
<accession>A0A650CMY1</accession>
<dbReference type="SUPFAM" id="SSF53056">
    <property type="entry name" value="beta-carbonic anhydrase, cab"/>
    <property type="match status" value="1"/>
</dbReference>